<dbReference type="InterPro" id="IPR012677">
    <property type="entry name" value="Nucleotide-bd_a/b_plait_sf"/>
</dbReference>
<dbReference type="EMBL" id="BFAA01006625">
    <property type="protein sequence ID" value="GCB63204.1"/>
    <property type="molecule type" value="Genomic_DNA"/>
</dbReference>
<dbReference type="InterPro" id="IPR000504">
    <property type="entry name" value="RRM_dom"/>
</dbReference>
<dbReference type="GO" id="GO:0005930">
    <property type="term" value="C:axoneme"/>
    <property type="evidence" value="ECO:0007669"/>
    <property type="project" value="UniProtKB-SubCell"/>
</dbReference>
<reference evidence="8 9" key="1">
    <citation type="journal article" date="2018" name="Nat. Ecol. Evol.">
        <title>Shark genomes provide insights into elasmobranch evolution and the origin of vertebrates.</title>
        <authorList>
            <person name="Hara Y"/>
            <person name="Yamaguchi K"/>
            <person name="Onimaru K"/>
            <person name="Kadota M"/>
            <person name="Koyanagi M"/>
            <person name="Keeley SD"/>
            <person name="Tatsumi K"/>
            <person name="Tanaka K"/>
            <person name="Motone F"/>
            <person name="Kageyama Y"/>
            <person name="Nozu R"/>
            <person name="Adachi N"/>
            <person name="Nishimura O"/>
            <person name="Nakagawa R"/>
            <person name="Tanegashima C"/>
            <person name="Kiyatake I"/>
            <person name="Matsumoto R"/>
            <person name="Murakumo K"/>
            <person name="Nishida K"/>
            <person name="Terakita A"/>
            <person name="Kuratani S"/>
            <person name="Sato K"/>
            <person name="Hyodo S Kuraku.S."/>
        </authorList>
    </citation>
    <scope>NUCLEOTIDE SEQUENCE [LARGE SCALE GENOMIC DNA]</scope>
</reference>
<dbReference type="AlphaFoldDB" id="A0A401NQV4"/>
<dbReference type="SUPFAM" id="SSF54928">
    <property type="entry name" value="RNA-binding domain, RBD"/>
    <property type="match status" value="1"/>
</dbReference>
<evidence type="ECO:0000313" key="9">
    <source>
        <dbReference type="Proteomes" id="UP000288216"/>
    </source>
</evidence>
<dbReference type="GO" id="GO:0005634">
    <property type="term" value="C:nucleus"/>
    <property type="evidence" value="ECO:0007669"/>
    <property type="project" value="TreeGrafter"/>
</dbReference>
<dbReference type="InterPro" id="IPR035979">
    <property type="entry name" value="RBD_domain_sf"/>
</dbReference>
<comment type="subcellular location">
    <subcellularLocation>
        <location evidence="4">Cytoplasm</location>
        <location evidence="4">Cytoskeleton</location>
        <location evidence="4">Cilium axoneme</location>
    </subcellularLocation>
</comment>
<evidence type="ECO:0000313" key="8">
    <source>
        <dbReference type="EMBL" id="GCB63204.1"/>
    </source>
</evidence>
<dbReference type="PANTHER" id="PTHR19960:SF7">
    <property type="entry name" value="TEKTIN"/>
    <property type="match status" value="1"/>
</dbReference>
<name>A0A401NQV4_SCYTO</name>
<dbReference type="GO" id="GO:0060294">
    <property type="term" value="P:cilium movement involved in cell motility"/>
    <property type="evidence" value="ECO:0007669"/>
    <property type="project" value="UniProtKB-UniRule"/>
</dbReference>
<keyword evidence="4" id="KW-0966">Cell projection</keyword>
<gene>
    <name evidence="8" type="ORF">scyTo_0013169</name>
</gene>
<feature type="region of interest" description="Disordered" evidence="6">
    <location>
        <begin position="327"/>
        <end position="346"/>
    </location>
</feature>
<dbReference type="GO" id="GO:0015630">
    <property type="term" value="C:microtubule cytoskeleton"/>
    <property type="evidence" value="ECO:0007669"/>
    <property type="project" value="UniProtKB-UniRule"/>
</dbReference>
<dbReference type="Pfam" id="PF03148">
    <property type="entry name" value="Tektin"/>
    <property type="match status" value="1"/>
</dbReference>
<keyword evidence="2" id="KW-0963">Cytoplasm</keyword>
<dbReference type="GO" id="GO:0003723">
    <property type="term" value="F:RNA binding"/>
    <property type="evidence" value="ECO:0007669"/>
    <property type="project" value="UniProtKB-UniRule"/>
</dbReference>
<dbReference type="Gene3D" id="1.10.287.1490">
    <property type="match status" value="1"/>
</dbReference>
<feature type="compositionally biased region" description="Polar residues" evidence="6">
    <location>
        <begin position="327"/>
        <end position="340"/>
    </location>
</feature>
<dbReference type="InterPro" id="IPR048256">
    <property type="entry name" value="Tektin-like"/>
</dbReference>
<keyword evidence="4" id="KW-0282">Flagellum</keyword>
<keyword evidence="9" id="KW-1185">Reference proteome</keyword>
<dbReference type="GO" id="GO:0060271">
    <property type="term" value="P:cilium assembly"/>
    <property type="evidence" value="ECO:0007669"/>
    <property type="project" value="UniProtKB-UniRule"/>
</dbReference>
<dbReference type="SMART" id="SM00360">
    <property type="entry name" value="RRM"/>
    <property type="match status" value="1"/>
</dbReference>
<comment type="similarity">
    <text evidence="1 4">Belongs to the tektin family.</text>
</comment>
<keyword evidence="4" id="KW-0969">Cilium</keyword>
<evidence type="ECO:0000256" key="2">
    <source>
        <dbReference type="ARBA" id="ARBA00022490"/>
    </source>
</evidence>
<evidence type="ECO:0000259" key="7">
    <source>
        <dbReference type="PROSITE" id="PS50102"/>
    </source>
</evidence>
<sequence length="346" mass="39234">TDNEVEAQRVATDFAFRKRIHEFEQALSELKWQEKNILEEIADLEEDIRRLEADLRAKAAPLKVAHTRLETRTYRPNVDLTRDEAQYGLVDEVHQLEGTIDALKQKLAQSQDALTALYKQLARVQEDIGFKTHSLCLDKHSMDTRVQPATMNKDRVFRKLFVGGLPYHSNEISLRRYFQRFGEIEEAAVITDRLTGRSRGYGFVTMADWAAADRACKDPNPIIDGRKTNVNLAFLGAKPRMVHSGGLGLQQVHSTLMQRPYGVAPYLIPQTILQPGLVLPSTSYLDSSVALYTQYPTYEHLYPASPQYPNLGYAYTMQLPLQTGIPNLSQGQHEPTTLHTTGLPRR</sequence>
<dbReference type="PROSITE" id="PS50102">
    <property type="entry name" value="RRM"/>
    <property type="match status" value="1"/>
</dbReference>
<keyword evidence="3" id="KW-0694">RNA-binding</keyword>
<protein>
    <recommendedName>
        <fullName evidence="4">Tektin</fullName>
    </recommendedName>
</protein>
<keyword evidence="5" id="KW-0175">Coiled coil</keyword>
<comment type="caution">
    <text evidence="8">The sequence shown here is derived from an EMBL/GenBank/DDBJ whole genome shotgun (WGS) entry which is preliminary data.</text>
</comment>
<evidence type="ECO:0000256" key="3">
    <source>
        <dbReference type="PROSITE-ProRule" id="PRU00176"/>
    </source>
</evidence>
<feature type="non-terminal residue" evidence="8">
    <location>
        <position position="1"/>
    </location>
</feature>
<dbReference type="STRING" id="75743.A0A401NQV4"/>
<organism evidence="8 9">
    <name type="scientific">Scyliorhinus torazame</name>
    <name type="common">Cloudy catshark</name>
    <name type="synonym">Catulus torazame</name>
    <dbReference type="NCBI Taxonomy" id="75743"/>
    <lineage>
        <taxon>Eukaryota</taxon>
        <taxon>Metazoa</taxon>
        <taxon>Chordata</taxon>
        <taxon>Craniata</taxon>
        <taxon>Vertebrata</taxon>
        <taxon>Chondrichthyes</taxon>
        <taxon>Elasmobranchii</taxon>
        <taxon>Galeomorphii</taxon>
        <taxon>Galeoidea</taxon>
        <taxon>Carcharhiniformes</taxon>
        <taxon>Scyliorhinidae</taxon>
        <taxon>Scyliorhinus</taxon>
    </lineage>
</organism>
<proteinExistence type="inferred from homology"/>
<feature type="domain" description="RRM" evidence="7">
    <location>
        <begin position="158"/>
        <end position="235"/>
    </location>
</feature>
<dbReference type="InterPro" id="IPR000435">
    <property type="entry name" value="Tektins"/>
</dbReference>
<dbReference type="Pfam" id="PF00076">
    <property type="entry name" value="RRM_1"/>
    <property type="match status" value="1"/>
</dbReference>
<dbReference type="Gene3D" id="3.30.70.330">
    <property type="match status" value="1"/>
</dbReference>
<dbReference type="OrthoDB" id="4207594at2759"/>
<dbReference type="PANTHER" id="PTHR19960">
    <property type="entry name" value="TEKTIN"/>
    <property type="match status" value="1"/>
</dbReference>
<evidence type="ECO:0000256" key="4">
    <source>
        <dbReference type="RuleBase" id="RU367040"/>
    </source>
</evidence>
<evidence type="ECO:0000256" key="6">
    <source>
        <dbReference type="SAM" id="MobiDB-lite"/>
    </source>
</evidence>
<dbReference type="CDD" id="cd12384">
    <property type="entry name" value="RRM_RBM24_RBM38_like"/>
    <property type="match status" value="1"/>
</dbReference>
<accession>A0A401NQV4</accession>
<feature type="coiled-coil region" evidence="5">
    <location>
        <begin position="93"/>
        <end position="127"/>
    </location>
</feature>
<dbReference type="PRINTS" id="PR00511">
    <property type="entry name" value="TEKTIN"/>
</dbReference>
<evidence type="ECO:0000256" key="1">
    <source>
        <dbReference type="ARBA" id="ARBA00007209"/>
    </source>
</evidence>
<evidence type="ECO:0000256" key="5">
    <source>
        <dbReference type="SAM" id="Coils"/>
    </source>
</evidence>
<dbReference type="Proteomes" id="UP000288216">
    <property type="component" value="Unassembled WGS sequence"/>
</dbReference>
<feature type="coiled-coil region" evidence="5">
    <location>
        <begin position="20"/>
        <end position="54"/>
    </location>
</feature>